<name>A0A8J6HT07_TENMO</name>
<feature type="transmembrane region" description="Helical" evidence="1">
    <location>
        <begin position="90"/>
        <end position="112"/>
    </location>
</feature>
<dbReference type="EMBL" id="JABDTM020012813">
    <property type="protein sequence ID" value="KAH0820129.1"/>
    <property type="molecule type" value="Genomic_DNA"/>
</dbReference>
<accession>A0A8J6HT07</accession>
<evidence type="ECO:0000313" key="3">
    <source>
        <dbReference type="Proteomes" id="UP000719412"/>
    </source>
</evidence>
<comment type="caution">
    <text evidence="2">The sequence shown here is derived from an EMBL/GenBank/DDBJ whole genome shotgun (WGS) entry which is preliminary data.</text>
</comment>
<feature type="transmembrane region" description="Helical" evidence="1">
    <location>
        <begin position="124"/>
        <end position="148"/>
    </location>
</feature>
<sequence length="549" mass="61937">MAEAAMYAYSWNTTICTTKTLTFNLTRCVCPAVGTFAMLLTTNNIQVEKEEPQPRRYIVLAGCSLCFLSALTCTIVLTAHWILKRSCIVFLKLQCSVSITGVMLTFVLVTVADPPERMFPGVMAIIEILLLMGMSAHISILLMVYTELVQLPKSAASKQTVIGISTGVPVIAVFGNHLAHRTMDVRLRSWWLLASTLAFHIFVTVSTVILALFLLLYFTVITKLKKLTTVHEKEGKILQRRMTLLKRSACVFTSLVVVTASSILYVNFLNVIWWHYEFSVAAMIMGLVIIISYVVRSETEFMYLFRGRLKAKQKDGFFGVESTGSPLNFTDPALIYGEARGHSELVRQIYGERTEMFPQKIVANARTIVNVVQHLRDFGHFEMNKRDLGRQRKDRILVAEEEILHEIETSHEQVVFTKEEAEVESESMPHRKSDQQSSRPIECFPMTDTVTCKSGLPECVSGAMESYAHTDAIYCAQSSLRNDAIERYNRSPQLYRKSVPFKIEDDSERIRCRSPDIIASKICTELDLVASHAPSIIITPEESITQILT</sequence>
<organism evidence="2 3">
    <name type="scientific">Tenebrio molitor</name>
    <name type="common">Yellow mealworm beetle</name>
    <dbReference type="NCBI Taxonomy" id="7067"/>
    <lineage>
        <taxon>Eukaryota</taxon>
        <taxon>Metazoa</taxon>
        <taxon>Ecdysozoa</taxon>
        <taxon>Arthropoda</taxon>
        <taxon>Hexapoda</taxon>
        <taxon>Insecta</taxon>
        <taxon>Pterygota</taxon>
        <taxon>Neoptera</taxon>
        <taxon>Endopterygota</taxon>
        <taxon>Coleoptera</taxon>
        <taxon>Polyphaga</taxon>
        <taxon>Cucujiformia</taxon>
        <taxon>Tenebrionidae</taxon>
        <taxon>Tenebrio</taxon>
    </lineage>
</organism>
<keyword evidence="1" id="KW-1133">Transmembrane helix</keyword>
<dbReference type="AlphaFoldDB" id="A0A8J6HT07"/>
<reference evidence="2" key="2">
    <citation type="submission" date="2021-08" db="EMBL/GenBank/DDBJ databases">
        <authorList>
            <person name="Eriksson T."/>
        </authorList>
    </citation>
    <scope>NUCLEOTIDE SEQUENCE</scope>
    <source>
        <strain evidence="2">Stoneville</strain>
        <tissue evidence="2">Whole head</tissue>
    </source>
</reference>
<keyword evidence="1" id="KW-0812">Transmembrane</keyword>
<evidence type="ECO:0000313" key="2">
    <source>
        <dbReference type="EMBL" id="KAH0820129.1"/>
    </source>
</evidence>
<protein>
    <submittedName>
        <fullName evidence="2">Uncharacterized protein</fullName>
    </submittedName>
</protein>
<dbReference type="Proteomes" id="UP000719412">
    <property type="component" value="Unassembled WGS sequence"/>
</dbReference>
<feature type="transmembrane region" description="Helical" evidence="1">
    <location>
        <begin position="249"/>
        <end position="268"/>
    </location>
</feature>
<feature type="transmembrane region" description="Helical" evidence="1">
    <location>
        <begin position="160"/>
        <end position="179"/>
    </location>
</feature>
<keyword evidence="1" id="KW-0472">Membrane</keyword>
<proteinExistence type="predicted"/>
<feature type="transmembrane region" description="Helical" evidence="1">
    <location>
        <begin position="191"/>
        <end position="218"/>
    </location>
</feature>
<reference evidence="2" key="1">
    <citation type="journal article" date="2020" name="J Insects Food Feed">
        <title>The yellow mealworm (Tenebrio molitor) genome: a resource for the emerging insects as food and feed industry.</title>
        <authorList>
            <person name="Eriksson T."/>
            <person name="Andere A."/>
            <person name="Kelstrup H."/>
            <person name="Emery V."/>
            <person name="Picard C."/>
        </authorList>
    </citation>
    <scope>NUCLEOTIDE SEQUENCE</scope>
    <source>
        <strain evidence="2">Stoneville</strain>
        <tissue evidence="2">Whole head</tissue>
    </source>
</reference>
<feature type="transmembrane region" description="Helical" evidence="1">
    <location>
        <begin position="57"/>
        <end position="83"/>
    </location>
</feature>
<gene>
    <name evidence="2" type="ORF">GEV33_002662</name>
</gene>
<feature type="transmembrane region" description="Helical" evidence="1">
    <location>
        <begin position="274"/>
        <end position="295"/>
    </location>
</feature>
<evidence type="ECO:0000256" key="1">
    <source>
        <dbReference type="SAM" id="Phobius"/>
    </source>
</evidence>
<keyword evidence="3" id="KW-1185">Reference proteome</keyword>